<evidence type="ECO:0000256" key="1">
    <source>
        <dbReference type="ARBA" id="ARBA00004236"/>
    </source>
</evidence>
<feature type="transmembrane region" description="Helical" evidence="8">
    <location>
        <begin position="188"/>
        <end position="211"/>
    </location>
</feature>
<keyword evidence="8" id="KW-0812">Transmembrane</keyword>
<dbReference type="GO" id="GO:0004888">
    <property type="term" value="F:transmembrane signaling receptor activity"/>
    <property type="evidence" value="ECO:0007669"/>
    <property type="project" value="InterPro"/>
</dbReference>
<keyword evidence="3 8" id="KW-0472">Membrane</keyword>
<gene>
    <name evidence="11" type="ORF">EDM58_07025</name>
</gene>
<dbReference type="EMBL" id="RHHT01000011">
    <property type="protein sequence ID" value="RNB81871.1"/>
    <property type="molecule type" value="Genomic_DNA"/>
</dbReference>
<dbReference type="AlphaFoldDB" id="A0A3M8D2R6"/>
<protein>
    <submittedName>
        <fullName evidence="11">HAMP domain-containing protein</fullName>
    </submittedName>
</protein>
<evidence type="ECO:0000259" key="9">
    <source>
        <dbReference type="PROSITE" id="PS50111"/>
    </source>
</evidence>
<dbReference type="PANTHER" id="PTHR32089:SF112">
    <property type="entry name" value="LYSOZYME-LIKE PROTEIN-RELATED"/>
    <property type="match status" value="1"/>
</dbReference>
<keyword evidence="4 6" id="KW-0807">Transducer</keyword>
<dbReference type="InterPro" id="IPR004090">
    <property type="entry name" value="Chemotax_Me-accpt_rcpt"/>
</dbReference>
<feature type="domain" description="Methyl-accepting transducer" evidence="9">
    <location>
        <begin position="285"/>
        <end position="521"/>
    </location>
</feature>
<comment type="subcellular location">
    <subcellularLocation>
        <location evidence="1">Cell membrane</location>
    </subcellularLocation>
</comment>
<dbReference type="SUPFAM" id="SSF58104">
    <property type="entry name" value="Methyl-accepting chemotaxis protein (MCP) signaling domain"/>
    <property type="match status" value="1"/>
</dbReference>
<dbReference type="PROSITE" id="PS50885">
    <property type="entry name" value="HAMP"/>
    <property type="match status" value="1"/>
</dbReference>
<organism evidence="11 12">
    <name type="scientific">Brevibacillus panacihumi</name>
    <dbReference type="NCBI Taxonomy" id="497735"/>
    <lineage>
        <taxon>Bacteria</taxon>
        <taxon>Bacillati</taxon>
        <taxon>Bacillota</taxon>
        <taxon>Bacilli</taxon>
        <taxon>Bacillales</taxon>
        <taxon>Paenibacillaceae</taxon>
        <taxon>Brevibacillus</taxon>
    </lineage>
</organism>
<evidence type="ECO:0000256" key="2">
    <source>
        <dbReference type="ARBA" id="ARBA00022475"/>
    </source>
</evidence>
<comment type="similarity">
    <text evidence="5">Belongs to the methyl-accepting chemotaxis (MCP) protein family.</text>
</comment>
<dbReference type="Gene3D" id="6.10.340.10">
    <property type="match status" value="1"/>
</dbReference>
<dbReference type="GO" id="GO:0006935">
    <property type="term" value="P:chemotaxis"/>
    <property type="evidence" value="ECO:0007669"/>
    <property type="project" value="InterPro"/>
</dbReference>
<comment type="caution">
    <text evidence="11">The sequence shown here is derived from an EMBL/GenBank/DDBJ whole genome shotgun (WGS) entry which is preliminary data.</text>
</comment>
<evidence type="ECO:0000259" key="10">
    <source>
        <dbReference type="PROSITE" id="PS50885"/>
    </source>
</evidence>
<evidence type="ECO:0000256" key="4">
    <source>
        <dbReference type="ARBA" id="ARBA00023224"/>
    </source>
</evidence>
<dbReference type="Pfam" id="PF00672">
    <property type="entry name" value="HAMP"/>
    <property type="match status" value="1"/>
</dbReference>
<proteinExistence type="inferred from homology"/>
<keyword evidence="2" id="KW-1003">Cell membrane</keyword>
<dbReference type="SMART" id="SM00304">
    <property type="entry name" value="HAMP"/>
    <property type="match status" value="1"/>
</dbReference>
<evidence type="ECO:0000313" key="12">
    <source>
        <dbReference type="Proteomes" id="UP000281915"/>
    </source>
</evidence>
<dbReference type="SMART" id="SM00283">
    <property type="entry name" value="MA"/>
    <property type="match status" value="1"/>
</dbReference>
<name>A0A3M8D2R6_9BACL</name>
<sequence>MLHMKKAVFKFTIAKKIVSGFLSVLLLFTIVSWIAMVQIKNVDWTYSNLLQRHSLVIENVQLLKKEMIVQENALRGFLLTGDSSYVSLYEASEMIFQTALDEFTGTAPNEEAKEQIADLTMAYDKYHSLMRDLIDMNQQNPELAKIQFQNSTISSAGSIFHEQADNILNIAKSVMEKDQNKAKETTNFIITMLVVATLIALVMGLAISVWIGRIISKPVIQVSESMKKLAEGDFSLEPIRVRNRDEIGVLVDSMNQMVDDLRKILVQVSESSEYIAASTEELSASTEQSAESAARVADLSQKNAIGAEKQLETFKATALKVEEIAEEVDHISLSSESMLSATESATKMTQQGAVSIHNVLSQMNAIHTSTEETTALIRSLDERSKQITDIVSLITAISEQTNLLALNAAIEAARAGEHGRGFAVVAEEVRKLAEESRKSAEQVIEMTSLIQQGTIQAVGAMENGNMLVQEGLTYTEQAEQAFAAIEAAIDNVTNQVREVNESVEEIRDFSRQVAAGIEEVTSISDQVLQLSQESSTASEEQLATSEEITSSVQNLAALADDMKQQITRFRTS</sequence>
<dbReference type="InterPro" id="IPR007891">
    <property type="entry name" value="CHASE3"/>
</dbReference>
<dbReference type="GO" id="GO:0007165">
    <property type="term" value="P:signal transduction"/>
    <property type="evidence" value="ECO:0007669"/>
    <property type="project" value="UniProtKB-KW"/>
</dbReference>
<reference evidence="11 12" key="1">
    <citation type="submission" date="2018-10" db="EMBL/GenBank/DDBJ databases">
        <title>Phylogenomics of Brevibacillus.</title>
        <authorList>
            <person name="Dunlap C."/>
        </authorList>
    </citation>
    <scope>NUCLEOTIDE SEQUENCE [LARGE SCALE GENOMIC DNA]</scope>
    <source>
        <strain evidence="11 12">JCM 15085</strain>
    </source>
</reference>
<evidence type="ECO:0000313" key="11">
    <source>
        <dbReference type="EMBL" id="RNB81871.1"/>
    </source>
</evidence>
<dbReference type="InterPro" id="IPR003660">
    <property type="entry name" value="HAMP_dom"/>
</dbReference>
<dbReference type="Pfam" id="PF00015">
    <property type="entry name" value="MCPsignal"/>
    <property type="match status" value="1"/>
</dbReference>
<keyword evidence="8" id="KW-1133">Transmembrane helix</keyword>
<dbReference type="CDD" id="cd06225">
    <property type="entry name" value="HAMP"/>
    <property type="match status" value="1"/>
</dbReference>
<keyword evidence="7" id="KW-0175">Coiled coil</keyword>
<dbReference type="Proteomes" id="UP000281915">
    <property type="component" value="Unassembled WGS sequence"/>
</dbReference>
<evidence type="ECO:0000256" key="6">
    <source>
        <dbReference type="PROSITE-ProRule" id="PRU00284"/>
    </source>
</evidence>
<feature type="domain" description="HAMP" evidence="10">
    <location>
        <begin position="213"/>
        <end position="266"/>
    </location>
</feature>
<evidence type="ECO:0000256" key="8">
    <source>
        <dbReference type="SAM" id="Phobius"/>
    </source>
</evidence>
<dbReference type="GO" id="GO:0005886">
    <property type="term" value="C:plasma membrane"/>
    <property type="evidence" value="ECO:0007669"/>
    <property type="project" value="UniProtKB-SubCell"/>
</dbReference>
<dbReference type="Gene3D" id="1.10.287.950">
    <property type="entry name" value="Methyl-accepting chemotaxis protein"/>
    <property type="match status" value="1"/>
</dbReference>
<evidence type="ECO:0000256" key="7">
    <source>
        <dbReference type="SAM" id="Coils"/>
    </source>
</evidence>
<dbReference type="CDD" id="cd11386">
    <property type="entry name" value="MCP_signal"/>
    <property type="match status" value="1"/>
</dbReference>
<dbReference type="Pfam" id="PF05227">
    <property type="entry name" value="CHASE3"/>
    <property type="match status" value="1"/>
</dbReference>
<dbReference type="InterPro" id="IPR004089">
    <property type="entry name" value="MCPsignal_dom"/>
</dbReference>
<feature type="coiled-coil region" evidence="7">
    <location>
        <begin position="475"/>
        <end position="502"/>
    </location>
</feature>
<evidence type="ECO:0000256" key="5">
    <source>
        <dbReference type="ARBA" id="ARBA00029447"/>
    </source>
</evidence>
<dbReference type="PANTHER" id="PTHR32089">
    <property type="entry name" value="METHYL-ACCEPTING CHEMOTAXIS PROTEIN MCPB"/>
    <property type="match status" value="1"/>
</dbReference>
<accession>A0A3M8D2R6</accession>
<dbReference type="PRINTS" id="PR00260">
    <property type="entry name" value="CHEMTRNSDUCR"/>
</dbReference>
<dbReference type="PROSITE" id="PS50111">
    <property type="entry name" value="CHEMOTAXIS_TRANSDUC_2"/>
    <property type="match status" value="1"/>
</dbReference>
<evidence type="ECO:0000256" key="3">
    <source>
        <dbReference type="ARBA" id="ARBA00023136"/>
    </source>
</evidence>
<feature type="transmembrane region" description="Helical" evidence="8">
    <location>
        <begin position="21"/>
        <end position="39"/>
    </location>
</feature>